<keyword evidence="1" id="KW-1133">Transmembrane helix</keyword>
<dbReference type="HOGENOM" id="CLU_2610186_0_0_1"/>
<evidence type="ECO:0000313" key="3">
    <source>
        <dbReference type="Proteomes" id="UP000026962"/>
    </source>
</evidence>
<accession>A0A0E0JI56</accession>
<evidence type="ECO:0000313" key="2">
    <source>
        <dbReference type="EnsemblPlants" id="OPUNC01G14240.1"/>
    </source>
</evidence>
<protein>
    <submittedName>
        <fullName evidence="2">Uncharacterized protein</fullName>
    </submittedName>
</protein>
<reference evidence="2" key="1">
    <citation type="submission" date="2015-04" db="UniProtKB">
        <authorList>
            <consortium name="EnsemblPlants"/>
        </authorList>
    </citation>
    <scope>IDENTIFICATION</scope>
</reference>
<reference evidence="2" key="2">
    <citation type="submission" date="2018-05" db="EMBL/GenBank/DDBJ databases">
        <title>OpunRS2 (Oryza punctata Reference Sequence Version 2).</title>
        <authorList>
            <person name="Zhang J."/>
            <person name="Kudrna D."/>
            <person name="Lee S."/>
            <person name="Talag J."/>
            <person name="Welchert J."/>
            <person name="Wing R.A."/>
        </authorList>
    </citation>
    <scope>NUCLEOTIDE SEQUENCE [LARGE SCALE GENOMIC DNA]</scope>
</reference>
<dbReference type="Proteomes" id="UP000026962">
    <property type="component" value="Chromosome 1"/>
</dbReference>
<dbReference type="Gramene" id="OPUNC01G14240.1">
    <property type="protein sequence ID" value="OPUNC01G14240.1"/>
    <property type="gene ID" value="OPUNC01G14240"/>
</dbReference>
<sequence length="79" mass="8648">MFQDALMNRSRAFAEAVVIMVCPVLLAIALNKVDLRSEEHGRAVPIVMLVVAAFTMAFCTAPFLSLCFSKSISKSNHAF</sequence>
<feature type="transmembrane region" description="Helical" evidence="1">
    <location>
        <begin position="43"/>
        <end position="68"/>
    </location>
</feature>
<evidence type="ECO:0000256" key="1">
    <source>
        <dbReference type="SAM" id="Phobius"/>
    </source>
</evidence>
<organism evidence="2">
    <name type="scientific">Oryza punctata</name>
    <name type="common">Red rice</name>
    <dbReference type="NCBI Taxonomy" id="4537"/>
    <lineage>
        <taxon>Eukaryota</taxon>
        <taxon>Viridiplantae</taxon>
        <taxon>Streptophyta</taxon>
        <taxon>Embryophyta</taxon>
        <taxon>Tracheophyta</taxon>
        <taxon>Spermatophyta</taxon>
        <taxon>Magnoliopsida</taxon>
        <taxon>Liliopsida</taxon>
        <taxon>Poales</taxon>
        <taxon>Poaceae</taxon>
        <taxon>BOP clade</taxon>
        <taxon>Oryzoideae</taxon>
        <taxon>Oryzeae</taxon>
        <taxon>Oryzinae</taxon>
        <taxon>Oryza</taxon>
    </lineage>
</organism>
<keyword evidence="3" id="KW-1185">Reference proteome</keyword>
<dbReference type="AlphaFoldDB" id="A0A0E0JI56"/>
<proteinExistence type="predicted"/>
<name>A0A0E0JI56_ORYPU</name>
<keyword evidence="1" id="KW-0812">Transmembrane</keyword>
<feature type="transmembrane region" description="Helical" evidence="1">
    <location>
        <begin position="12"/>
        <end position="31"/>
    </location>
</feature>
<keyword evidence="1" id="KW-0472">Membrane</keyword>
<dbReference type="EnsemblPlants" id="OPUNC01G14240.1">
    <property type="protein sequence ID" value="OPUNC01G14240.1"/>
    <property type="gene ID" value="OPUNC01G14240"/>
</dbReference>
<dbReference type="STRING" id="4537.A0A0E0JI56"/>